<organism evidence="1 2">
    <name type="scientific">Diaporthe ampelina</name>
    <dbReference type="NCBI Taxonomy" id="1214573"/>
    <lineage>
        <taxon>Eukaryota</taxon>
        <taxon>Fungi</taxon>
        <taxon>Dikarya</taxon>
        <taxon>Ascomycota</taxon>
        <taxon>Pezizomycotina</taxon>
        <taxon>Sordariomycetes</taxon>
        <taxon>Sordariomycetidae</taxon>
        <taxon>Diaporthales</taxon>
        <taxon>Diaporthaceae</taxon>
        <taxon>Diaporthe</taxon>
    </lineage>
</organism>
<protein>
    <recommendedName>
        <fullName evidence="3">F-box domain-containing protein</fullName>
    </recommendedName>
</protein>
<reference evidence="1 2" key="1">
    <citation type="submission" date="2015-05" db="EMBL/GenBank/DDBJ databases">
        <title>Distinctive expansion of gene families associated with plant cell wall degradation and secondary metabolism in the genomes of grapevine trunk pathogens.</title>
        <authorList>
            <person name="Lawrence D.P."/>
            <person name="Travadon R."/>
            <person name="Rolshausen P.E."/>
            <person name="Baumgartner K."/>
        </authorList>
    </citation>
    <scope>NUCLEOTIDE SEQUENCE [LARGE SCALE GENOMIC DNA]</scope>
    <source>
        <strain evidence="1">DA912</strain>
    </source>
</reference>
<dbReference type="OrthoDB" id="5234105at2759"/>
<keyword evidence="2" id="KW-1185">Reference proteome</keyword>
<comment type="caution">
    <text evidence="1">The sequence shown here is derived from an EMBL/GenBank/DDBJ whole genome shotgun (WGS) entry which is preliminary data.</text>
</comment>
<evidence type="ECO:0008006" key="3">
    <source>
        <dbReference type="Google" id="ProtNLM"/>
    </source>
</evidence>
<reference evidence="1 2" key="2">
    <citation type="submission" date="2015-05" db="EMBL/GenBank/DDBJ databases">
        <authorList>
            <person name="Morales-Cruz A."/>
            <person name="Amrine K.C."/>
            <person name="Cantu D."/>
        </authorList>
    </citation>
    <scope>NUCLEOTIDE SEQUENCE [LARGE SCALE GENOMIC DNA]</scope>
    <source>
        <strain evidence="1">DA912</strain>
    </source>
</reference>
<dbReference type="AlphaFoldDB" id="A0A0G2FNF4"/>
<evidence type="ECO:0000313" key="2">
    <source>
        <dbReference type="Proteomes" id="UP000034680"/>
    </source>
</evidence>
<dbReference type="EMBL" id="LCUC01000144">
    <property type="protein sequence ID" value="KKY35872.1"/>
    <property type="molecule type" value="Genomic_DNA"/>
</dbReference>
<name>A0A0G2FNF4_9PEZI</name>
<evidence type="ECO:0000313" key="1">
    <source>
        <dbReference type="EMBL" id="KKY35872.1"/>
    </source>
</evidence>
<gene>
    <name evidence="1" type="ORF">UCDDA912_g04144</name>
</gene>
<sequence>MSTIASVDHGNELQAVTATVGDNCAHDGLEHENPATMAQISIADSSCLEALPDELLTPIIKELVYDENRSGWSARFAARDDLRSLCLVSKRIDLITRPYLYKKVFISCFDSLAKLHRTISRDPHLGDEIREIDLGVSFGSATFSKRLTAAEHKEFLDEFNQFRADGRFPTSSRLVGDLCYGVLARAVNICSLKMALENSESGNVRFTQEYFMQLYNRNHLTAYSDFFDRVRHASRSNASGVVFLPRLETLTLCGLSRPLGIEVFEHFLDLPSLRTVQSRYDDGNWCTLVPGASRSGRYRRGEFIPPSVGPAALQRSPQRKTSTYV</sequence>
<proteinExistence type="predicted"/>
<accession>A0A0G2FNF4</accession>
<dbReference type="Proteomes" id="UP000034680">
    <property type="component" value="Unassembled WGS sequence"/>
</dbReference>